<dbReference type="Proteomes" id="UP000298642">
    <property type="component" value="Chromosome"/>
</dbReference>
<dbReference type="EMBL" id="CP034413">
    <property type="protein sequence ID" value="QCI60002.1"/>
    <property type="molecule type" value="Genomic_DNA"/>
</dbReference>
<feature type="transmembrane region" description="Helical" evidence="6">
    <location>
        <begin position="40"/>
        <end position="58"/>
    </location>
</feature>
<feature type="transmembrane region" description="Helical" evidence="6">
    <location>
        <begin position="12"/>
        <end position="34"/>
    </location>
</feature>
<evidence type="ECO:0000256" key="2">
    <source>
        <dbReference type="ARBA" id="ARBA00022475"/>
    </source>
</evidence>
<comment type="similarity">
    <text evidence="6">Belongs to the TVP38/TMEM64 family.</text>
</comment>
<dbReference type="PANTHER" id="PTHR12677">
    <property type="entry name" value="GOLGI APPARATUS MEMBRANE PROTEIN TVP38-RELATED"/>
    <property type="match status" value="1"/>
</dbReference>
<evidence type="ECO:0000256" key="6">
    <source>
        <dbReference type="RuleBase" id="RU366058"/>
    </source>
</evidence>
<protein>
    <recommendedName>
        <fullName evidence="6">TVP38/TMEM64 family membrane protein</fullName>
    </recommendedName>
</protein>
<feature type="transmembrane region" description="Helical" evidence="6">
    <location>
        <begin position="88"/>
        <end position="105"/>
    </location>
</feature>
<name>A0A4D7B140_9FIRM</name>
<dbReference type="RefSeq" id="WP_021749049.1">
    <property type="nucleotide sequence ID" value="NZ_CAUWCU010000040.1"/>
</dbReference>
<keyword evidence="3 6" id="KW-0812">Transmembrane</keyword>
<evidence type="ECO:0000256" key="1">
    <source>
        <dbReference type="ARBA" id="ARBA00004651"/>
    </source>
</evidence>
<dbReference type="PANTHER" id="PTHR12677:SF49">
    <property type="entry name" value="TVP38_TMEM64 FAMILY MEMBRANE PROTEIN"/>
    <property type="match status" value="1"/>
</dbReference>
<dbReference type="KEGG" id="obj:EIO64_12855"/>
<keyword evidence="9" id="KW-1185">Reference proteome</keyword>
<reference evidence="9" key="1">
    <citation type="submission" date="2018-12" db="EMBL/GenBank/DDBJ databases">
        <title>Dusodibacter welbiota gen. nov., sp. nov., isolated from human faeces and emended description of the Oscillibacter genus.</title>
        <authorList>
            <person name="Le Roy T."/>
            <person name="Van der Smissen P."/>
            <person name="Delzenne N."/>
            <person name="Muccioli G."/>
            <person name="Collet J.F."/>
            <person name="Cani P.D."/>
        </authorList>
    </citation>
    <scope>NUCLEOTIDE SEQUENCE [LARGE SCALE GENOMIC DNA]</scope>
    <source>
        <strain evidence="9">J115</strain>
    </source>
</reference>
<comment type="caution">
    <text evidence="6">Lacks conserved residue(s) required for the propagation of feature annotation.</text>
</comment>
<dbReference type="GeneID" id="89521482"/>
<evidence type="ECO:0000256" key="5">
    <source>
        <dbReference type="ARBA" id="ARBA00023136"/>
    </source>
</evidence>
<evidence type="ECO:0000256" key="3">
    <source>
        <dbReference type="ARBA" id="ARBA00022692"/>
    </source>
</evidence>
<feature type="domain" description="VTT" evidence="7">
    <location>
        <begin position="74"/>
        <end position="184"/>
    </location>
</feature>
<proteinExistence type="inferred from homology"/>
<feature type="transmembrane region" description="Helical" evidence="6">
    <location>
        <begin position="170"/>
        <end position="190"/>
    </location>
</feature>
<dbReference type="Pfam" id="PF09335">
    <property type="entry name" value="VTT_dom"/>
    <property type="match status" value="1"/>
</dbReference>
<evidence type="ECO:0000313" key="9">
    <source>
        <dbReference type="Proteomes" id="UP000298642"/>
    </source>
</evidence>
<sequence length="198" mass="21399">MSRGVEKTALQAASLFGLILCVLTGIWAWQAGLLTSQERLQAFVASCGAAGGLLFVAFQMVQVVVPVLPGGLGCLVGVVLFGPVMGFVYNYVGICIGSLLAFAVARNCGRPLLSLLFSEKLIAKYSDWTERNDRFARLFALAIFFPVAPDDFLCYLAGTTSMTWRRFTTIILLGKPLSIALYSLGLTVLFQQITGWLG</sequence>
<evidence type="ECO:0000259" key="7">
    <source>
        <dbReference type="Pfam" id="PF09335"/>
    </source>
</evidence>
<dbReference type="AlphaFoldDB" id="A0A4D7B140"/>
<organism evidence="8 9">
    <name type="scientific">Dysosmobacter welbionis</name>
    <dbReference type="NCBI Taxonomy" id="2093857"/>
    <lineage>
        <taxon>Bacteria</taxon>
        <taxon>Bacillati</taxon>
        <taxon>Bacillota</taxon>
        <taxon>Clostridia</taxon>
        <taxon>Eubacteriales</taxon>
        <taxon>Oscillospiraceae</taxon>
        <taxon>Dysosmobacter</taxon>
    </lineage>
</organism>
<evidence type="ECO:0000313" key="8">
    <source>
        <dbReference type="EMBL" id="QCI60002.1"/>
    </source>
</evidence>
<dbReference type="InterPro" id="IPR032816">
    <property type="entry name" value="VTT_dom"/>
</dbReference>
<keyword evidence="2 6" id="KW-1003">Cell membrane</keyword>
<accession>A0A4D7B140</accession>
<comment type="subcellular location">
    <subcellularLocation>
        <location evidence="1 6">Cell membrane</location>
        <topology evidence="1 6">Multi-pass membrane protein</topology>
    </subcellularLocation>
</comment>
<evidence type="ECO:0000256" key="4">
    <source>
        <dbReference type="ARBA" id="ARBA00022989"/>
    </source>
</evidence>
<gene>
    <name evidence="8" type="ORF">EIO64_12855</name>
</gene>
<keyword evidence="5 6" id="KW-0472">Membrane</keyword>
<keyword evidence="4 6" id="KW-1133">Transmembrane helix</keyword>
<dbReference type="GO" id="GO:0005886">
    <property type="term" value="C:plasma membrane"/>
    <property type="evidence" value="ECO:0007669"/>
    <property type="project" value="UniProtKB-SubCell"/>
</dbReference>
<dbReference type="InterPro" id="IPR015414">
    <property type="entry name" value="TMEM64"/>
</dbReference>